<evidence type="ECO:0000313" key="2">
    <source>
        <dbReference type="Proteomes" id="UP000445144"/>
    </source>
</evidence>
<dbReference type="EMBL" id="CACVBR010000032">
    <property type="protein sequence ID" value="CAA7196846.1"/>
    <property type="molecule type" value="Genomic_DNA"/>
</dbReference>
<sequence length="134" mass="16494">METLSIQNKAIDFLNTYNRNVLVEVSEHMDIDSLFTYNRSRYDSDYFETIQYLDWDEFYFEVKFKIEFDYESHHAKETRDNDEESIIEFKNVEAITEILVCLIWIDDEYQDYDLSEKEMKMIKRYFEKHITLSE</sequence>
<proteinExistence type="predicted"/>
<protein>
    <submittedName>
        <fullName evidence="1">Uncharacterized protein</fullName>
    </submittedName>
</protein>
<keyword evidence="2" id="KW-1185">Reference proteome</keyword>
<reference evidence="1 2" key="1">
    <citation type="submission" date="2020-01" db="EMBL/GenBank/DDBJ databases">
        <authorList>
            <person name="Rodrigo-Torres L."/>
            <person name="Arahal R. D."/>
            <person name="Lucena T."/>
        </authorList>
    </citation>
    <scope>NUCLEOTIDE SEQUENCE [LARGE SCALE GENOMIC DNA]</scope>
    <source>
        <strain evidence="1 2">CECT 9293</strain>
    </source>
</reference>
<dbReference type="Proteomes" id="UP000445144">
    <property type="component" value="Unassembled WGS sequence"/>
</dbReference>
<evidence type="ECO:0000313" key="1">
    <source>
        <dbReference type="EMBL" id="CAA7196846.1"/>
    </source>
</evidence>
<gene>
    <name evidence="1" type="ORF">CHRY9293_02912</name>
</gene>
<accession>A0A6N4XBM7</accession>
<organism evidence="1 2">
    <name type="scientific">Chryseobacterium potabilaquae</name>
    <dbReference type="NCBI Taxonomy" id="2675057"/>
    <lineage>
        <taxon>Bacteria</taxon>
        <taxon>Pseudomonadati</taxon>
        <taxon>Bacteroidota</taxon>
        <taxon>Flavobacteriia</taxon>
        <taxon>Flavobacteriales</taxon>
        <taxon>Weeksellaceae</taxon>
        <taxon>Chryseobacterium group</taxon>
        <taxon>Chryseobacterium</taxon>
    </lineage>
</organism>
<dbReference type="AlphaFoldDB" id="A0A6N4XBM7"/>
<name>A0A6N4XBM7_9FLAO</name>
<dbReference type="RefSeq" id="WP_162033593.1">
    <property type="nucleotide sequence ID" value="NZ_CACVBR010000032.1"/>
</dbReference>